<name>A0AAV5IS37_9ROSI</name>
<accession>A0AAV5IS37</accession>
<evidence type="ECO:0000313" key="2">
    <source>
        <dbReference type="EMBL" id="GKV01078.1"/>
    </source>
</evidence>
<evidence type="ECO:0000313" key="3">
    <source>
        <dbReference type="Proteomes" id="UP001054252"/>
    </source>
</evidence>
<reference evidence="2 3" key="1">
    <citation type="journal article" date="2021" name="Commun. Biol.">
        <title>The genome of Shorea leprosula (Dipterocarpaceae) highlights the ecological relevance of drought in aseasonal tropical rainforests.</title>
        <authorList>
            <person name="Ng K.K.S."/>
            <person name="Kobayashi M.J."/>
            <person name="Fawcett J.A."/>
            <person name="Hatakeyama M."/>
            <person name="Paape T."/>
            <person name="Ng C.H."/>
            <person name="Ang C.C."/>
            <person name="Tnah L.H."/>
            <person name="Lee C.T."/>
            <person name="Nishiyama T."/>
            <person name="Sese J."/>
            <person name="O'Brien M.J."/>
            <person name="Copetti D."/>
            <person name="Mohd Noor M.I."/>
            <person name="Ong R.C."/>
            <person name="Putra M."/>
            <person name="Sireger I.Z."/>
            <person name="Indrioko S."/>
            <person name="Kosugi Y."/>
            <person name="Izuno A."/>
            <person name="Isagi Y."/>
            <person name="Lee S.L."/>
            <person name="Shimizu K.K."/>
        </authorList>
    </citation>
    <scope>NUCLEOTIDE SEQUENCE [LARGE SCALE GENOMIC DNA]</scope>
    <source>
        <strain evidence="2">214</strain>
    </source>
</reference>
<keyword evidence="1" id="KW-0732">Signal</keyword>
<protein>
    <submittedName>
        <fullName evidence="2">Uncharacterized protein</fullName>
    </submittedName>
</protein>
<evidence type="ECO:0000256" key="1">
    <source>
        <dbReference type="SAM" id="SignalP"/>
    </source>
</evidence>
<feature type="signal peptide" evidence="1">
    <location>
        <begin position="1"/>
        <end position="24"/>
    </location>
</feature>
<dbReference type="AlphaFoldDB" id="A0AAV5IS37"/>
<dbReference type="Proteomes" id="UP001054252">
    <property type="component" value="Unassembled WGS sequence"/>
</dbReference>
<keyword evidence="3" id="KW-1185">Reference proteome</keyword>
<comment type="caution">
    <text evidence="2">The sequence shown here is derived from an EMBL/GenBank/DDBJ whole genome shotgun (WGS) entry which is preliminary data.</text>
</comment>
<organism evidence="2 3">
    <name type="scientific">Rubroshorea leprosula</name>
    <dbReference type="NCBI Taxonomy" id="152421"/>
    <lineage>
        <taxon>Eukaryota</taxon>
        <taxon>Viridiplantae</taxon>
        <taxon>Streptophyta</taxon>
        <taxon>Embryophyta</taxon>
        <taxon>Tracheophyta</taxon>
        <taxon>Spermatophyta</taxon>
        <taxon>Magnoliopsida</taxon>
        <taxon>eudicotyledons</taxon>
        <taxon>Gunneridae</taxon>
        <taxon>Pentapetalae</taxon>
        <taxon>rosids</taxon>
        <taxon>malvids</taxon>
        <taxon>Malvales</taxon>
        <taxon>Dipterocarpaceae</taxon>
        <taxon>Rubroshorea</taxon>
    </lineage>
</organism>
<gene>
    <name evidence="2" type="ORF">SLEP1_g13668</name>
</gene>
<dbReference type="EMBL" id="BPVZ01000016">
    <property type="protein sequence ID" value="GKV01078.1"/>
    <property type="molecule type" value="Genomic_DNA"/>
</dbReference>
<feature type="chain" id="PRO_5043540146" evidence="1">
    <location>
        <begin position="25"/>
        <end position="135"/>
    </location>
</feature>
<proteinExistence type="predicted"/>
<sequence length="135" mass="15079">MRTLRLCMAIAMLSLFALWHSVTAAPLVVSNIGKPGKMAYVTCDLNLSSQIAIGIAPGNQTSITFPHANSVLCVGTYNSYSHGYYHERPYVLYDSNKGVDNCKDTCLIRVTNFGFDSWNEKKKMWKAIYPIIHVV</sequence>